<evidence type="ECO:0000256" key="4">
    <source>
        <dbReference type="ARBA" id="ARBA00023004"/>
    </source>
</evidence>
<dbReference type="Pfam" id="PF03171">
    <property type="entry name" value="2OG-FeII_Oxy"/>
    <property type="match status" value="1"/>
</dbReference>
<proteinExistence type="inferred from homology"/>
<dbReference type="InterPro" id="IPR044861">
    <property type="entry name" value="IPNS-like_FE2OG_OXY"/>
</dbReference>
<dbReference type="Gene3D" id="2.60.120.330">
    <property type="entry name" value="B-lactam Antibiotic, Isopenicillin N Synthase, Chain"/>
    <property type="match status" value="1"/>
</dbReference>
<evidence type="ECO:0000313" key="8">
    <source>
        <dbReference type="Proteomes" id="UP001642487"/>
    </source>
</evidence>
<dbReference type="InterPro" id="IPR026992">
    <property type="entry name" value="DIOX_N"/>
</dbReference>
<reference evidence="7 8" key="1">
    <citation type="submission" date="2024-03" db="EMBL/GenBank/DDBJ databases">
        <authorList>
            <person name="Gkanogiannis A."/>
            <person name="Becerra Lopez-Lavalle L."/>
        </authorList>
    </citation>
    <scope>NUCLEOTIDE SEQUENCE [LARGE SCALE GENOMIC DNA]</scope>
</reference>
<feature type="domain" description="Fe2OG dioxygenase" evidence="6">
    <location>
        <begin position="224"/>
        <end position="326"/>
    </location>
</feature>
<keyword evidence="2 5" id="KW-0479">Metal-binding</keyword>
<name>A0ABP0YEA1_9ROSI</name>
<dbReference type="InterPro" id="IPR005123">
    <property type="entry name" value="Oxoglu/Fe-dep_dioxygenase_dom"/>
</dbReference>
<keyword evidence="3 5" id="KW-0560">Oxidoreductase</keyword>
<evidence type="ECO:0000259" key="6">
    <source>
        <dbReference type="PROSITE" id="PS51471"/>
    </source>
</evidence>
<evidence type="ECO:0000256" key="3">
    <source>
        <dbReference type="ARBA" id="ARBA00023002"/>
    </source>
</evidence>
<evidence type="ECO:0000256" key="2">
    <source>
        <dbReference type="ARBA" id="ARBA00022723"/>
    </source>
</evidence>
<dbReference type="Proteomes" id="UP001642487">
    <property type="component" value="Chromosome 3"/>
</dbReference>
<accession>A0ABP0YEA1</accession>
<keyword evidence="4 5" id="KW-0408">Iron</keyword>
<dbReference type="SUPFAM" id="SSF51197">
    <property type="entry name" value="Clavaminate synthase-like"/>
    <property type="match status" value="1"/>
</dbReference>
<dbReference type="Pfam" id="PF14226">
    <property type="entry name" value="DIOX_N"/>
    <property type="match status" value="1"/>
</dbReference>
<organism evidence="7 8">
    <name type="scientific">Citrullus colocynthis</name>
    <name type="common">colocynth</name>
    <dbReference type="NCBI Taxonomy" id="252529"/>
    <lineage>
        <taxon>Eukaryota</taxon>
        <taxon>Viridiplantae</taxon>
        <taxon>Streptophyta</taxon>
        <taxon>Embryophyta</taxon>
        <taxon>Tracheophyta</taxon>
        <taxon>Spermatophyta</taxon>
        <taxon>Magnoliopsida</taxon>
        <taxon>eudicotyledons</taxon>
        <taxon>Gunneridae</taxon>
        <taxon>Pentapetalae</taxon>
        <taxon>rosids</taxon>
        <taxon>fabids</taxon>
        <taxon>Cucurbitales</taxon>
        <taxon>Cucurbitaceae</taxon>
        <taxon>Benincaseae</taxon>
        <taxon>Citrullus</taxon>
    </lineage>
</organism>
<comment type="similarity">
    <text evidence="1 5">Belongs to the iron/ascorbate-dependent oxidoreductase family.</text>
</comment>
<gene>
    <name evidence="7" type="ORF">CITCOLO1_LOCUS10701</name>
</gene>
<dbReference type="InterPro" id="IPR027443">
    <property type="entry name" value="IPNS-like_sf"/>
</dbReference>
<evidence type="ECO:0000313" key="7">
    <source>
        <dbReference type="EMBL" id="CAK9318729.1"/>
    </source>
</evidence>
<sequence>MAVSASVVDGFILTPLSKADENYHRPTEIKAFDDTKAGVKGLVDAGINEIPRIFYQPPEDYYSDNISGETQYQIPVIDLDDVHRNSLKRKDAINRVREASEKLGFFQLINHGIPVGVLEELKGAVKRFNEQDTEVKKQYYTRDNTKPLIYNSNFDLYSASTTNWRDTFGYISAPNPPNPQDLPEIIRDNLVDYSKRVMEIGKLLFELLSEALGLNPNYLNEIGCSEGLAIGCHYYPPCPQPNLTLGTSEHSDNVFITVLFQDNIGGLQIRHQKKWVDVPPVAGALVVNIGELMQLITNDRFISVAHRVLAKKEGPRISVASFFSTLAYRSSKVYGPIKELLSEENPPKYRETTIRDFHMLYRADGLGTSSLQRLKL</sequence>
<dbReference type="EMBL" id="OZ021737">
    <property type="protein sequence ID" value="CAK9318729.1"/>
    <property type="molecule type" value="Genomic_DNA"/>
</dbReference>
<dbReference type="PANTHER" id="PTHR10209">
    <property type="entry name" value="OXIDOREDUCTASE, 2OG-FE II OXYGENASE FAMILY PROTEIN"/>
    <property type="match status" value="1"/>
</dbReference>
<evidence type="ECO:0000256" key="5">
    <source>
        <dbReference type="RuleBase" id="RU003682"/>
    </source>
</evidence>
<evidence type="ECO:0000256" key="1">
    <source>
        <dbReference type="ARBA" id="ARBA00008056"/>
    </source>
</evidence>
<keyword evidence="8" id="KW-1185">Reference proteome</keyword>
<protein>
    <recommendedName>
        <fullName evidence="6">Fe2OG dioxygenase domain-containing protein</fullName>
    </recommendedName>
</protein>
<dbReference type="PANTHER" id="PTHR10209:SF859">
    <property type="entry name" value="OS03G0690500 PROTEIN"/>
    <property type="match status" value="1"/>
</dbReference>
<dbReference type="PROSITE" id="PS51471">
    <property type="entry name" value="FE2OG_OXY"/>
    <property type="match status" value="1"/>
</dbReference>